<dbReference type="AlphaFoldDB" id="W6RRT5"/>
<evidence type="ECO:0000313" key="1">
    <source>
        <dbReference type="EMBL" id="CDM62855.1"/>
    </source>
</evidence>
<protein>
    <submittedName>
        <fullName evidence="1">Uncharacterized protein</fullName>
    </submittedName>
</protein>
<keyword evidence="1" id="KW-0614">Plasmid</keyword>
<name>W6RRT5_9HYPH</name>
<dbReference type="KEGG" id="rhl:LPU83_pLPU83d_1485"/>
<dbReference type="HOGENOM" id="CLU_2938634_0_0_5"/>
<dbReference type="EMBL" id="HG916855">
    <property type="protein sequence ID" value="CDM62855.1"/>
    <property type="molecule type" value="Genomic_DNA"/>
</dbReference>
<dbReference type="PATRIC" id="fig|348824.6.peg.7220"/>
<proteinExistence type="predicted"/>
<reference evidence="1" key="1">
    <citation type="submission" date="2013-11" db="EMBL/GenBank/DDBJ databases">
        <title>Draft genome sequence of the broad-host-range Rhizobium sp. LPU83 strain, a member of the low-genetic diversity Oregon-like Rhizobium sp. group.</title>
        <authorList>
            <person name="Wibberg D."/>
            <person name="Puehler A."/>
            <person name="Schlueter A."/>
        </authorList>
    </citation>
    <scope>NUCLEOTIDE SEQUENCE [LARGE SCALE GENOMIC DNA]</scope>
    <source>
        <strain evidence="1">LPU83</strain>
        <plasmid evidence="1">pLPU83d</plasmid>
    </source>
</reference>
<accession>W6RRT5</accession>
<evidence type="ECO:0000313" key="2">
    <source>
        <dbReference type="Proteomes" id="UP000019443"/>
    </source>
</evidence>
<organism evidence="1 2">
    <name type="scientific">Rhizobium favelukesii</name>
    <dbReference type="NCBI Taxonomy" id="348824"/>
    <lineage>
        <taxon>Bacteria</taxon>
        <taxon>Pseudomonadati</taxon>
        <taxon>Pseudomonadota</taxon>
        <taxon>Alphaproteobacteria</taxon>
        <taxon>Hyphomicrobiales</taxon>
        <taxon>Rhizobiaceae</taxon>
        <taxon>Rhizobium/Agrobacterium group</taxon>
        <taxon>Rhizobium</taxon>
    </lineage>
</organism>
<dbReference type="Proteomes" id="UP000019443">
    <property type="component" value="Plasmid pLPU83d"/>
</dbReference>
<geneLocation type="plasmid" evidence="1 2">
    <name>pLPU83d</name>
</geneLocation>
<gene>
    <name evidence="1" type="ORF">LPU83_pLPU83d_1485</name>
</gene>
<keyword evidence="2" id="KW-1185">Reference proteome</keyword>
<sequence length="60" mass="7187">MPRRTETIGGYVQAMHADWLGRKARQLYGTTDTGNFQLEIRYRRHNTLSTTMDYFRNRAY</sequence>